<name>A0ABU2ZUH4_9ALTE</name>
<sequence>MNRKSVILCLVTFFSVSFAALNSGSAHAGSQQTPSAMHQPEEIAVFAKSVEKYAASKGARAFIIARVGRPAEDLPKGIQYTHTAIAVYSAITLQSGEIVNGYAIHNLYQDSDDKSRSVLMTDYPVDFFWGAYELKAGIVIPTPALQSKLIAAINEGKNKTLHNPKYSVLASPFNSMYQNCTEHTLDVINAAIYNTTNTAQIKLNTSAHFDAQRVHTSRFKLFLGATFMDDITTRDHKGRVKTATFTSIANYLDKFDLSEQVATLRPSNKPNKPYALDVTGLSSL</sequence>
<dbReference type="RefSeq" id="WP_311369820.1">
    <property type="nucleotide sequence ID" value="NZ_JAVRHX010000006.1"/>
</dbReference>
<dbReference type="Proteomes" id="UP001253545">
    <property type="component" value="Unassembled WGS sequence"/>
</dbReference>
<accession>A0ABU2ZUH4</accession>
<evidence type="ECO:0000313" key="2">
    <source>
        <dbReference type="EMBL" id="MDT0596294.1"/>
    </source>
</evidence>
<feature type="signal peptide" evidence="1">
    <location>
        <begin position="1"/>
        <end position="19"/>
    </location>
</feature>
<proteinExistence type="predicted"/>
<keyword evidence="3" id="KW-1185">Reference proteome</keyword>
<dbReference type="Pfam" id="PF09916">
    <property type="entry name" value="DUF2145"/>
    <property type="match status" value="1"/>
</dbReference>
<comment type="caution">
    <text evidence="2">The sequence shown here is derived from an EMBL/GenBank/DDBJ whole genome shotgun (WGS) entry which is preliminary data.</text>
</comment>
<evidence type="ECO:0000256" key="1">
    <source>
        <dbReference type="SAM" id="SignalP"/>
    </source>
</evidence>
<evidence type="ECO:0000313" key="3">
    <source>
        <dbReference type="Proteomes" id="UP001253545"/>
    </source>
</evidence>
<gene>
    <name evidence="2" type="ORF">RM552_15680</name>
</gene>
<reference evidence="2 3" key="1">
    <citation type="submission" date="2023-09" db="EMBL/GenBank/DDBJ databases">
        <authorList>
            <person name="Rey-Velasco X."/>
        </authorList>
    </citation>
    <scope>NUCLEOTIDE SEQUENCE [LARGE SCALE GENOMIC DNA]</scope>
    <source>
        <strain evidence="2 3">P117</strain>
    </source>
</reference>
<organism evidence="2 3">
    <name type="scientific">Glaciecola petra</name>
    <dbReference type="NCBI Taxonomy" id="3075602"/>
    <lineage>
        <taxon>Bacteria</taxon>
        <taxon>Pseudomonadati</taxon>
        <taxon>Pseudomonadota</taxon>
        <taxon>Gammaproteobacteria</taxon>
        <taxon>Alteromonadales</taxon>
        <taxon>Alteromonadaceae</taxon>
        <taxon>Glaciecola</taxon>
    </lineage>
</organism>
<protein>
    <submittedName>
        <fullName evidence="2">DUF2145 domain-containing protein</fullName>
    </submittedName>
</protein>
<keyword evidence="1" id="KW-0732">Signal</keyword>
<dbReference type="EMBL" id="JAVRHX010000006">
    <property type="protein sequence ID" value="MDT0596294.1"/>
    <property type="molecule type" value="Genomic_DNA"/>
</dbReference>
<feature type="chain" id="PRO_5046943880" evidence="1">
    <location>
        <begin position="20"/>
        <end position="284"/>
    </location>
</feature>
<dbReference type="InterPro" id="IPR014547">
    <property type="entry name" value="UCP028477"/>
</dbReference>